<dbReference type="PANTHER" id="PTHR46298:SF1">
    <property type="entry name" value="ANDROGLOBIN"/>
    <property type="match status" value="1"/>
</dbReference>
<name>A0A1B6JHR4_9HEMI</name>
<dbReference type="GO" id="GO:0006508">
    <property type="term" value="P:proteolysis"/>
    <property type="evidence" value="ECO:0007669"/>
    <property type="project" value="InterPro"/>
</dbReference>
<sequence>SMSPSSSFVLEPDVLPLDLLTHNKHLMEYKIMRAIMGSVACVEREAFHRPFPVEFQSSQFVAPEGSFWKPWHHVYCLGPQIHNIQYNKSGKYLVRLFYLGKWRRLIVDDLLPFDSEDRLLLPTTRPDNLWLQIFSKAFLCIAALTVL</sequence>
<comment type="caution">
    <text evidence="1">Lacks conserved residue(s) required for the propagation of feature annotation.</text>
</comment>
<reference evidence="3" key="1">
    <citation type="submission" date="2015-11" db="EMBL/GenBank/DDBJ databases">
        <title>De novo transcriptome assembly of four potential Pierce s Disease insect vectors from Arizona vineyards.</title>
        <authorList>
            <person name="Tassone E.E."/>
        </authorList>
    </citation>
    <scope>NUCLEOTIDE SEQUENCE</scope>
</reference>
<protein>
    <recommendedName>
        <fullName evidence="2">Calpain catalytic domain-containing protein</fullName>
    </recommendedName>
</protein>
<dbReference type="EMBL" id="GECU01009027">
    <property type="protein sequence ID" value="JAS98679.1"/>
    <property type="molecule type" value="Transcribed_RNA"/>
</dbReference>
<dbReference type="GO" id="GO:0004198">
    <property type="term" value="F:calcium-dependent cysteine-type endopeptidase activity"/>
    <property type="evidence" value="ECO:0007669"/>
    <property type="project" value="InterPro"/>
</dbReference>
<dbReference type="InterPro" id="IPR053033">
    <property type="entry name" value="Androglobin-like"/>
</dbReference>
<gene>
    <name evidence="3" type="ORF">g.58217</name>
</gene>
<organism evidence="3">
    <name type="scientific">Homalodisca liturata</name>
    <dbReference type="NCBI Taxonomy" id="320908"/>
    <lineage>
        <taxon>Eukaryota</taxon>
        <taxon>Metazoa</taxon>
        <taxon>Ecdysozoa</taxon>
        <taxon>Arthropoda</taxon>
        <taxon>Hexapoda</taxon>
        <taxon>Insecta</taxon>
        <taxon>Pterygota</taxon>
        <taxon>Neoptera</taxon>
        <taxon>Paraneoptera</taxon>
        <taxon>Hemiptera</taxon>
        <taxon>Auchenorrhyncha</taxon>
        <taxon>Membracoidea</taxon>
        <taxon>Cicadellidae</taxon>
        <taxon>Cicadellinae</taxon>
        <taxon>Proconiini</taxon>
        <taxon>Homalodisca</taxon>
    </lineage>
</organism>
<dbReference type="InterPro" id="IPR038765">
    <property type="entry name" value="Papain-like_cys_pep_sf"/>
</dbReference>
<evidence type="ECO:0000256" key="1">
    <source>
        <dbReference type="PROSITE-ProRule" id="PRU00239"/>
    </source>
</evidence>
<evidence type="ECO:0000259" key="2">
    <source>
        <dbReference type="PROSITE" id="PS50203"/>
    </source>
</evidence>
<feature type="domain" description="Calpain catalytic" evidence="2">
    <location>
        <begin position="79"/>
        <end position="138"/>
    </location>
</feature>
<dbReference type="Pfam" id="PF00648">
    <property type="entry name" value="Peptidase_C2"/>
    <property type="match status" value="1"/>
</dbReference>
<dbReference type="InterPro" id="IPR001300">
    <property type="entry name" value="Peptidase_C2_calpain_cat"/>
</dbReference>
<dbReference type="PROSITE" id="PS50203">
    <property type="entry name" value="CALPAIN_CAT"/>
    <property type="match status" value="1"/>
</dbReference>
<dbReference type="PANTHER" id="PTHR46298">
    <property type="entry name" value="ANDROGLOBIN"/>
    <property type="match status" value="1"/>
</dbReference>
<evidence type="ECO:0000313" key="3">
    <source>
        <dbReference type="EMBL" id="JAS98679.1"/>
    </source>
</evidence>
<proteinExistence type="predicted"/>
<dbReference type="SUPFAM" id="SSF54001">
    <property type="entry name" value="Cysteine proteinases"/>
    <property type="match status" value="1"/>
</dbReference>
<dbReference type="AlphaFoldDB" id="A0A1B6JHR4"/>
<feature type="non-terminal residue" evidence="3">
    <location>
        <position position="1"/>
    </location>
</feature>
<accession>A0A1B6JHR4</accession>